<reference evidence="12" key="3">
    <citation type="submission" date="2022-06" db="UniProtKB">
        <authorList>
            <consortium name="EnsemblMetazoa"/>
        </authorList>
    </citation>
    <scope>IDENTIFICATION</scope>
    <source>
        <strain evidence="12">p50T (Dazao)</strain>
    </source>
</reference>
<comment type="subcellular location">
    <subcellularLocation>
        <location evidence="1">Nucleus</location>
    </subcellularLocation>
</comment>
<evidence type="ECO:0000259" key="9">
    <source>
        <dbReference type="Pfam" id="PF16099"/>
    </source>
</evidence>
<organism evidence="11">
    <name type="scientific">Bombyx mori</name>
    <name type="common">Silk moth</name>
    <dbReference type="NCBI Taxonomy" id="7091"/>
    <lineage>
        <taxon>Eukaryota</taxon>
        <taxon>Metazoa</taxon>
        <taxon>Ecdysozoa</taxon>
        <taxon>Arthropoda</taxon>
        <taxon>Hexapoda</taxon>
        <taxon>Insecta</taxon>
        <taxon>Pterygota</taxon>
        <taxon>Neoptera</taxon>
        <taxon>Endopterygota</taxon>
        <taxon>Lepidoptera</taxon>
        <taxon>Glossata</taxon>
        <taxon>Ditrysia</taxon>
        <taxon>Bombycoidea</taxon>
        <taxon>Bombycidae</taxon>
        <taxon>Bombycinae</taxon>
        <taxon>Bombyx</taxon>
    </lineage>
</organism>
<dbReference type="GeneID" id="101737985"/>
<dbReference type="Pfam" id="PF16099">
    <property type="entry name" value="RMI1_C"/>
    <property type="match status" value="1"/>
</dbReference>
<dbReference type="GO" id="GO:0000724">
    <property type="term" value="P:double-strand break repair via homologous recombination"/>
    <property type="evidence" value="ECO:0007669"/>
    <property type="project" value="TreeGrafter"/>
</dbReference>
<dbReference type="EnsemblMetazoa" id="NM_001279362.1">
    <property type="protein sequence ID" value="NP_001266291.1"/>
    <property type="gene ID" value="GeneID_101737985"/>
</dbReference>
<evidence type="ECO:0000256" key="3">
    <source>
        <dbReference type="ARBA" id="ARBA00018987"/>
    </source>
</evidence>
<dbReference type="Proteomes" id="UP000005204">
    <property type="component" value="Unassembled WGS sequence"/>
</dbReference>
<keyword evidence="4" id="KW-0235">DNA replication</keyword>
<dbReference type="OrthoDB" id="341511at2759"/>
<dbReference type="Gene3D" id="2.40.50.770">
    <property type="entry name" value="RecQ-mediated genome instability protein Rmi1, C-terminal domain"/>
    <property type="match status" value="1"/>
</dbReference>
<evidence type="ECO:0000259" key="8">
    <source>
        <dbReference type="Pfam" id="PF08585"/>
    </source>
</evidence>
<dbReference type="EMBL" id="AB766231">
    <property type="protein sequence ID" value="BAN29072.1"/>
    <property type="molecule type" value="mRNA"/>
</dbReference>
<evidence type="ECO:0000256" key="5">
    <source>
        <dbReference type="ARBA" id="ARBA00023242"/>
    </source>
</evidence>
<dbReference type="GO" id="GO:0000712">
    <property type="term" value="P:resolution of meiotic recombination intermediates"/>
    <property type="evidence" value="ECO:0007669"/>
    <property type="project" value="TreeGrafter"/>
</dbReference>
<keyword evidence="13" id="KW-1185">Reference proteome</keyword>
<evidence type="ECO:0000256" key="1">
    <source>
        <dbReference type="ARBA" id="ARBA00004123"/>
    </source>
</evidence>
<evidence type="ECO:0000313" key="11">
    <source>
        <dbReference type="EMBL" id="BAN29072.1"/>
    </source>
</evidence>
<dbReference type="GO" id="GO:0000166">
    <property type="term" value="F:nucleotide binding"/>
    <property type="evidence" value="ECO:0007669"/>
    <property type="project" value="InterPro"/>
</dbReference>
<dbReference type="SMART" id="SM01161">
    <property type="entry name" value="DUF1767"/>
    <property type="match status" value="1"/>
</dbReference>
<gene>
    <name evidence="11" type="primary">RMI1</name>
    <name evidence="12" type="synonym">101737985</name>
</gene>
<reference evidence="13" key="1">
    <citation type="journal article" date="2008" name="Insect Biochem. Mol. Biol.">
        <title>The genome of a lepidopteran model insect, the silkworm Bombyx mori.</title>
        <authorList>
            <consortium name="International Silkworm Genome Consortium"/>
        </authorList>
    </citation>
    <scope>NUCLEOTIDE SEQUENCE [LARGE SCALE GENOMIC DNA]</scope>
    <source>
        <strain evidence="13">p50T</strain>
    </source>
</reference>
<comment type="function">
    <text evidence="6">Essential component of the RMI complex, a complex that plays an important role in the processing of homologous recombination intermediates to limit DNA crossover formation in cells. Promotes TOP3A binding to double Holliday junctions (DHJ) and hence stimulates TOP3A-mediated dissolution. Required for BLM phosphorylation during mitosis. Within the BLM complex, required for BLM and TOP3A stability.</text>
</comment>
<evidence type="ECO:0000313" key="13">
    <source>
        <dbReference type="Proteomes" id="UP000005204"/>
    </source>
</evidence>
<evidence type="ECO:0000256" key="7">
    <source>
        <dbReference type="SAM" id="MobiDB-lite"/>
    </source>
</evidence>
<dbReference type="PANTHER" id="PTHR14790:SF15">
    <property type="entry name" value="RECQ-MEDIATED GENOME INSTABILITY PROTEIN 1"/>
    <property type="match status" value="1"/>
</dbReference>
<feature type="compositionally biased region" description="Pro residues" evidence="7">
    <location>
        <begin position="205"/>
        <end position="214"/>
    </location>
</feature>
<proteinExistence type="evidence at transcript level"/>
<dbReference type="GO" id="GO:0031422">
    <property type="term" value="C:RecQ family helicase-topoisomerase III complex"/>
    <property type="evidence" value="ECO:0007669"/>
    <property type="project" value="TreeGrafter"/>
</dbReference>
<name>A0A060N0T0_BOMMO</name>
<dbReference type="InterPro" id="IPR042470">
    <property type="entry name" value="RMI1_N_C_sf"/>
</dbReference>
<comment type="similarity">
    <text evidence="2">Belongs to the RMI1 family.</text>
</comment>
<dbReference type="InterPro" id="IPR013894">
    <property type="entry name" value="RMI1_OB"/>
</dbReference>
<dbReference type="PANTHER" id="PTHR14790">
    <property type="entry name" value="RECQ-MEDIATED GENOME INSTABILITY PROTEIN 1 RMI1"/>
    <property type="match status" value="1"/>
</dbReference>
<protein>
    <recommendedName>
        <fullName evidence="3">RecQ-mediated genome instability protein 1</fullName>
    </recommendedName>
</protein>
<evidence type="ECO:0000259" key="10">
    <source>
        <dbReference type="Pfam" id="PF21000"/>
    </source>
</evidence>
<dbReference type="Gene3D" id="1.10.8.1020">
    <property type="entry name" value="RecQ-mediated genome instability protein 1, N-terminal domain"/>
    <property type="match status" value="1"/>
</dbReference>
<dbReference type="GO" id="GO:0016604">
    <property type="term" value="C:nuclear body"/>
    <property type="evidence" value="ECO:0007669"/>
    <property type="project" value="TreeGrafter"/>
</dbReference>
<dbReference type="Gene3D" id="2.40.50.510">
    <property type="match status" value="1"/>
</dbReference>
<dbReference type="InterPro" id="IPR032199">
    <property type="entry name" value="RMI1_C"/>
</dbReference>
<keyword evidence="5" id="KW-0539">Nucleus</keyword>
<dbReference type="Pfam" id="PF08585">
    <property type="entry name" value="RMI1_N_C"/>
    <property type="match status" value="1"/>
</dbReference>
<dbReference type="RefSeq" id="NP_001266291.1">
    <property type="nucleotide sequence ID" value="NM_001279362.1"/>
</dbReference>
<feature type="domain" description="RecQ mediated genome instability protein 1 OB-fold" evidence="8">
    <location>
        <begin position="65"/>
        <end position="178"/>
    </location>
</feature>
<evidence type="ECO:0000256" key="6">
    <source>
        <dbReference type="ARBA" id="ARBA00024977"/>
    </source>
</evidence>
<dbReference type="GO" id="GO:0006260">
    <property type="term" value="P:DNA replication"/>
    <property type="evidence" value="ECO:0007669"/>
    <property type="project" value="UniProtKB-KW"/>
</dbReference>
<dbReference type="CTD" id="80010"/>
<dbReference type="Pfam" id="PF21000">
    <property type="entry name" value="RMI1_N_N"/>
    <property type="match status" value="1"/>
</dbReference>
<reference evidence="11" key="2">
    <citation type="journal article" date="2014" name="Insect Mol. Biol.">
        <title>Middle region of FancM interacts with Mhf and Rmi1 in silkworms, a species lacking the Fanconi anaemia (FA) core complex.</title>
        <authorList>
            <person name="Sugahara R."/>
            <person name="Mon H."/>
            <person name="Lee J.M."/>
            <person name="Kusakabe T."/>
        </authorList>
    </citation>
    <scope>NUCLEOTIDE SEQUENCE</scope>
</reference>
<accession>A0A060N0T0</accession>
<feature type="domain" description="RMI1 N-terminal" evidence="10">
    <location>
        <begin position="23"/>
        <end position="59"/>
    </location>
</feature>
<feature type="domain" description="RecQ-mediated genome instability protein 1 C-terminal OB-fold" evidence="9">
    <location>
        <begin position="274"/>
        <end position="417"/>
    </location>
</feature>
<evidence type="ECO:0000256" key="4">
    <source>
        <dbReference type="ARBA" id="ARBA00022705"/>
    </source>
</evidence>
<feature type="region of interest" description="Disordered" evidence="7">
    <location>
        <begin position="200"/>
        <end position="232"/>
    </location>
</feature>
<dbReference type="KEGG" id="bmor:101737985"/>
<evidence type="ECO:0000256" key="2">
    <source>
        <dbReference type="ARBA" id="ARBA00006395"/>
    </source>
</evidence>
<evidence type="ECO:0000313" key="12">
    <source>
        <dbReference type="EnsemblMetazoa" id="NP_001266291.1"/>
    </source>
</evidence>
<dbReference type="InterPro" id="IPR049363">
    <property type="entry name" value="RMI1_N"/>
</dbReference>
<dbReference type="InterPro" id="IPR044881">
    <property type="entry name" value="RMI1_N_N_sf"/>
</dbReference>
<dbReference type="AlphaFoldDB" id="A0A060N0T0"/>
<sequence>MSSTNLLAKVRSHFATNYMNAVDEWLEDCVEYLRAIHGDDVNKIQEEAKQQWLLNDLEEVCTGSLPKNISQEHNKILNGVYLLQIKSVQDIGTPAYQQYLELHKVNMENVEATTRQEDKRANHRMLKLQLTDGDQELFAIEYEPIRCLHSNMALQSKLLIKGPVTCRRGHLLLTAGCTGPPPARTHETRDAFECNVQRAALPDPAEGPPAPRAAPPSDHTKRPLPETIQNPEKRLKVDYDDEDFMAAEDEDHLREVEVGCDALLHKHQCVVPGEPYVYIKQIVELPEADRAGRVFTVKALIIKLLQKLTVGRDGWSLRCTLVDGSGALDLEFASDVFSELIGLSPHQMYRLKKEMGSRPDLRDKLDKALQKAKESLQVLYCLFEVTYAGGAGGAGGAPRVSALHAYGRAHAAQLARRAQRAV</sequence>